<name>A0A0G8ERS6_BACCE</name>
<accession>A0A0G8ERS6</accession>
<dbReference type="PATRIC" id="fig|1396.428.peg.6238"/>
<evidence type="ECO:0000313" key="1">
    <source>
        <dbReference type="EMBL" id="KLA26172.1"/>
    </source>
</evidence>
<dbReference type="AlphaFoldDB" id="A0A0G8ERS6"/>
<dbReference type="RefSeq" id="WP_046956024.1">
    <property type="nucleotide sequence ID" value="NZ_LCYI01000044.1"/>
</dbReference>
<evidence type="ECO:0000313" key="2">
    <source>
        <dbReference type="Proteomes" id="UP000035214"/>
    </source>
</evidence>
<dbReference type="EMBL" id="LCYI01000044">
    <property type="protein sequence ID" value="KLA26172.1"/>
    <property type="molecule type" value="Genomic_DNA"/>
</dbReference>
<protein>
    <submittedName>
        <fullName evidence="1">Uncharacterized protein</fullName>
    </submittedName>
</protein>
<organism evidence="1 2">
    <name type="scientific">Bacillus cereus</name>
    <dbReference type="NCBI Taxonomy" id="1396"/>
    <lineage>
        <taxon>Bacteria</taxon>
        <taxon>Bacillati</taxon>
        <taxon>Bacillota</taxon>
        <taxon>Bacilli</taxon>
        <taxon>Bacillales</taxon>
        <taxon>Bacillaceae</taxon>
        <taxon>Bacillus</taxon>
        <taxon>Bacillus cereus group</taxon>
    </lineage>
</organism>
<sequence>MSNCNQCGTEMIMQLQDRYREYCPKCHDLRPSSLVYYNLHELLEYMEANEYMSKESMLHNFLKWEFELTNGSVFKLYLDVDRYDQVGDESLSKKLEAYMKGIRLKLNVKYEDDYIWIKVN</sequence>
<reference evidence="1 2" key="1">
    <citation type="submission" date="2015-04" db="EMBL/GenBank/DDBJ databases">
        <title>Draft Genome Sequences of Eight Spore-Forming Food Isolates of Bacillus cereus Genome sequencing.</title>
        <authorList>
            <person name="Krawcyk A.O."/>
            <person name="de Jong A."/>
            <person name="Eijlander R.T."/>
            <person name="Berendsen E.M."/>
            <person name="Holsappel S."/>
            <person name="Wells-Bennik M."/>
            <person name="Kuipers O.P."/>
        </authorList>
    </citation>
    <scope>NUCLEOTIDE SEQUENCE [LARGE SCALE GENOMIC DNA]</scope>
    <source>
        <strain evidence="1 2">B4077</strain>
    </source>
</reference>
<proteinExistence type="predicted"/>
<comment type="caution">
    <text evidence="1">The sequence shown here is derived from an EMBL/GenBank/DDBJ whole genome shotgun (WGS) entry which is preliminary data.</text>
</comment>
<dbReference type="Proteomes" id="UP000035214">
    <property type="component" value="Unassembled WGS sequence"/>
</dbReference>
<gene>
    <name evidence="1" type="ORF">B4077_6062</name>
</gene>